<dbReference type="GO" id="GO:0032259">
    <property type="term" value="P:methylation"/>
    <property type="evidence" value="ECO:0007669"/>
    <property type="project" value="UniProtKB-KW"/>
</dbReference>
<reference evidence="6 7" key="1">
    <citation type="journal article" date="2015" name="Fungal Genet. Biol.">
        <title>Evolution of novel wood decay mechanisms in Agaricales revealed by the genome sequences of Fistulina hepatica and Cylindrobasidium torrendii.</title>
        <authorList>
            <person name="Floudas D."/>
            <person name="Held B.W."/>
            <person name="Riley R."/>
            <person name="Nagy L.G."/>
            <person name="Koehler G."/>
            <person name="Ransdell A.S."/>
            <person name="Younus H."/>
            <person name="Chow J."/>
            <person name="Chiniquy J."/>
            <person name="Lipzen A."/>
            <person name="Tritt A."/>
            <person name="Sun H."/>
            <person name="Haridas S."/>
            <person name="LaButti K."/>
            <person name="Ohm R.A."/>
            <person name="Kues U."/>
            <person name="Blanchette R.A."/>
            <person name="Grigoriev I.V."/>
            <person name="Minto R.E."/>
            <person name="Hibbett D.S."/>
        </authorList>
    </citation>
    <scope>NUCLEOTIDE SEQUENCE [LARGE SCALE GENOMIC DNA]</scope>
    <source>
        <strain evidence="6 7">ATCC 64428</strain>
    </source>
</reference>
<dbReference type="PANTHER" id="PTHR43712">
    <property type="entry name" value="PUTATIVE (AFU_ORTHOLOGUE AFUA_4G14580)-RELATED"/>
    <property type="match status" value="1"/>
</dbReference>
<dbReference type="PANTHER" id="PTHR43712:SF2">
    <property type="entry name" value="O-METHYLTRANSFERASE CICE"/>
    <property type="match status" value="1"/>
</dbReference>
<dbReference type="InterPro" id="IPR001077">
    <property type="entry name" value="COMT_C"/>
</dbReference>
<keyword evidence="3" id="KW-0949">S-adenosyl-L-methionine</keyword>
<evidence type="ECO:0000313" key="6">
    <source>
        <dbReference type="EMBL" id="KIY52845.1"/>
    </source>
</evidence>
<sequence>MAENLKVLARLILESVDTIDRSCTERGLLFPGLDEPFSPSSEAARNLPGVGDAINVVVAAASQLIAETRNPVASLASTALGWTSSTCMAVAEEGHIPEILREAGPQGLHVNDIAEINGMNPRRLSHIMRHLATIHIFNETSPDVYSHNLLSSRIDTGKKSADLLKDSNGKHEGTDGIAAFVATFPDDAGKSGLYIPDVMTDPKVAFSPHPHECALQKAFNLPAINYFQWIDTPQQSRRMRRIGMVMHGVSQIYPPDFMLKGFDFGSLKDGATVVDVGGGVGSVTLGLARQFPKINFVVHDLPNQLSQAEKFWTENYPEAYRSGRVKFVAHNFFEPYPEAIRAPDVFLVRMVIHDWSDLYAEKILVQLRQAAGPRTRLVFVDHILRHTCAAPASSSQVVGYDNVMPVPAPLLKNMGAATILTHQFGMIMTCMQNGEERTLENWQVLLKRSGWIVKEIKNTESTGTFHPHIICECDSAESA</sequence>
<dbReference type="Pfam" id="PF08100">
    <property type="entry name" value="Dimerisation"/>
    <property type="match status" value="1"/>
</dbReference>
<proteinExistence type="predicted"/>
<dbReference type="InterPro" id="IPR036388">
    <property type="entry name" value="WH-like_DNA-bd_sf"/>
</dbReference>
<dbReference type="InterPro" id="IPR012967">
    <property type="entry name" value="COMT_dimerisation"/>
</dbReference>
<dbReference type="OrthoDB" id="2410195at2759"/>
<evidence type="ECO:0000259" key="5">
    <source>
        <dbReference type="Pfam" id="PF08100"/>
    </source>
</evidence>
<gene>
    <name evidence="6" type="ORF">FISHEDRAFT_34210</name>
</gene>
<keyword evidence="2 6" id="KW-0808">Transferase</keyword>
<dbReference type="Gene3D" id="1.10.10.10">
    <property type="entry name" value="Winged helix-like DNA-binding domain superfamily/Winged helix DNA-binding domain"/>
    <property type="match status" value="1"/>
</dbReference>
<keyword evidence="1 6" id="KW-0489">Methyltransferase</keyword>
<organism evidence="6 7">
    <name type="scientific">Fistulina hepatica ATCC 64428</name>
    <dbReference type="NCBI Taxonomy" id="1128425"/>
    <lineage>
        <taxon>Eukaryota</taxon>
        <taxon>Fungi</taxon>
        <taxon>Dikarya</taxon>
        <taxon>Basidiomycota</taxon>
        <taxon>Agaricomycotina</taxon>
        <taxon>Agaricomycetes</taxon>
        <taxon>Agaricomycetidae</taxon>
        <taxon>Agaricales</taxon>
        <taxon>Fistulinaceae</taxon>
        <taxon>Fistulina</taxon>
    </lineage>
</organism>
<name>A0A0D7ALV3_9AGAR</name>
<dbReference type="SUPFAM" id="SSF46785">
    <property type="entry name" value="Winged helix' DNA-binding domain"/>
    <property type="match status" value="1"/>
</dbReference>
<dbReference type="SUPFAM" id="SSF53335">
    <property type="entry name" value="S-adenosyl-L-methionine-dependent methyltransferases"/>
    <property type="match status" value="1"/>
</dbReference>
<feature type="domain" description="O-methyltransferase dimerisation" evidence="5">
    <location>
        <begin position="79"/>
        <end position="152"/>
    </location>
</feature>
<dbReference type="InterPro" id="IPR016461">
    <property type="entry name" value="COMT-like"/>
</dbReference>
<dbReference type="InterPro" id="IPR036390">
    <property type="entry name" value="WH_DNA-bd_sf"/>
</dbReference>
<evidence type="ECO:0000256" key="1">
    <source>
        <dbReference type="ARBA" id="ARBA00022603"/>
    </source>
</evidence>
<dbReference type="InterPro" id="IPR029063">
    <property type="entry name" value="SAM-dependent_MTases_sf"/>
</dbReference>
<evidence type="ECO:0000256" key="2">
    <source>
        <dbReference type="ARBA" id="ARBA00022679"/>
    </source>
</evidence>
<dbReference type="AlphaFoldDB" id="A0A0D7ALV3"/>
<feature type="domain" description="O-methyltransferase C-terminal" evidence="4">
    <location>
        <begin position="216"/>
        <end position="394"/>
    </location>
</feature>
<evidence type="ECO:0000313" key="7">
    <source>
        <dbReference type="Proteomes" id="UP000054144"/>
    </source>
</evidence>
<keyword evidence="7" id="KW-1185">Reference proteome</keyword>
<dbReference type="Pfam" id="PF00891">
    <property type="entry name" value="Methyltransf_2"/>
    <property type="match status" value="1"/>
</dbReference>
<dbReference type="GO" id="GO:0008171">
    <property type="term" value="F:O-methyltransferase activity"/>
    <property type="evidence" value="ECO:0007669"/>
    <property type="project" value="InterPro"/>
</dbReference>
<evidence type="ECO:0000256" key="3">
    <source>
        <dbReference type="ARBA" id="ARBA00022691"/>
    </source>
</evidence>
<dbReference type="EMBL" id="KN881629">
    <property type="protein sequence ID" value="KIY52845.1"/>
    <property type="molecule type" value="Genomic_DNA"/>
</dbReference>
<dbReference type="Proteomes" id="UP000054144">
    <property type="component" value="Unassembled WGS sequence"/>
</dbReference>
<evidence type="ECO:0000259" key="4">
    <source>
        <dbReference type="Pfam" id="PF00891"/>
    </source>
</evidence>
<dbReference type="Gene3D" id="3.40.50.150">
    <property type="entry name" value="Vaccinia Virus protein VP39"/>
    <property type="match status" value="1"/>
</dbReference>
<protein>
    <submittedName>
        <fullName evidence="6">S-adenosyl-L-methionine-dependent methyltransferase</fullName>
    </submittedName>
</protein>
<dbReference type="PROSITE" id="PS51683">
    <property type="entry name" value="SAM_OMT_II"/>
    <property type="match status" value="1"/>
</dbReference>
<accession>A0A0D7ALV3</accession>